<evidence type="ECO:0000256" key="5">
    <source>
        <dbReference type="PIRNR" id="PIRNR006250"/>
    </source>
</evidence>
<dbReference type="NCBIfam" id="TIGR01334">
    <property type="entry name" value="modD"/>
    <property type="match status" value="1"/>
</dbReference>
<dbReference type="GO" id="GO:0004514">
    <property type="term" value="F:nicotinate-nucleotide diphosphorylase (carboxylating) activity"/>
    <property type="evidence" value="ECO:0007669"/>
    <property type="project" value="InterPro"/>
</dbReference>
<keyword evidence="3 5" id="KW-0328">Glycosyltransferase</keyword>
<dbReference type="Pfam" id="PF01729">
    <property type="entry name" value="QRPTase_C"/>
    <property type="match status" value="1"/>
</dbReference>
<evidence type="ECO:0000259" key="6">
    <source>
        <dbReference type="Pfam" id="PF01729"/>
    </source>
</evidence>
<evidence type="ECO:0000256" key="2">
    <source>
        <dbReference type="ARBA" id="ARBA00019205"/>
    </source>
</evidence>
<dbReference type="HOGENOM" id="CLU_039622_2_1_5"/>
<dbReference type="GO" id="GO:0034213">
    <property type="term" value="P:quinolinate catabolic process"/>
    <property type="evidence" value="ECO:0007669"/>
    <property type="project" value="TreeGrafter"/>
</dbReference>
<organism evidence="8">
    <name type="scientific">Rhodopseudomonas palustris (strain BisB18)</name>
    <dbReference type="NCBI Taxonomy" id="316056"/>
    <lineage>
        <taxon>Bacteria</taxon>
        <taxon>Pseudomonadati</taxon>
        <taxon>Pseudomonadota</taxon>
        <taxon>Alphaproteobacteria</taxon>
        <taxon>Hyphomicrobiales</taxon>
        <taxon>Nitrobacteraceae</taxon>
        <taxon>Rhodopseudomonas</taxon>
    </lineage>
</organism>
<dbReference type="InterPro" id="IPR022412">
    <property type="entry name" value="Quinolinate_PRibosylTrfase_N"/>
</dbReference>
<dbReference type="eggNOG" id="COG0157">
    <property type="taxonomic scope" value="Bacteria"/>
</dbReference>
<evidence type="ECO:0000256" key="3">
    <source>
        <dbReference type="ARBA" id="ARBA00022676"/>
    </source>
</evidence>
<dbReference type="Gene3D" id="3.20.20.70">
    <property type="entry name" value="Aldolase class I"/>
    <property type="match status" value="1"/>
</dbReference>
<dbReference type="SUPFAM" id="SSF51690">
    <property type="entry name" value="Nicotinate/Quinolinate PRTase C-terminal domain-like"/>
    <property type="match status" value="1"/>
</dbReference>
<feature type="domain" description="Quinolinate phosphoribosyl transferase C-terminal" evidence="6">
    <location>
        <begin position="111"/>
        <end position="279"/>
    </location>
</feature>
<dbReference type="InterPro" id="IPR013785">
    <property type="entry name" value="Aldolase_TIM"/>
</dbReference>
<accession>Q20YE5</accession>
<dbReference type="SUPFAM" id="SSF54675">
    <property type="entry name" value="Nicotinate/Quinolinate PRTase N-terminal domain-like"/>
    <property type="match status" value="1"/>
</dbReference>
<evidence type="ECO:0000259" key="7">
    <source>
        <dbReference type="Pfam" id="PF02749"/>
    </source>
</evidence>
<name>Q20YE5_RHOPB</name>
<reference evidence="8" key="1">
    <citation type="submission" date="2006-03" db="EMBL/GenBank/DDBJ databases">
        <title>Complete sequence of Rhodopseudomonas palustris BisB18.</title>
        <authorList>
            <consortium name="US DOE Joint Genome Institute"/>
            <person name="Copeland A."/>
            <person name="Lucas S."/>
            <person name="Lapidus A."/>
            <person name="Barry K."/>
            <person name="Detter J.C."/>
            <person name="Glavina del Rio T."/>
            <person name="Hammon N."/>
            <person name="Israni S."/>
            <person name="Dalin E."/>
            <person name="Tice H."/>
            <person name="Pitluck S."/>
            <person name="Chain P."/>
            <person name="Malfatti S."/>
            <person name="Shin M."/>
            <person name="Vergez L."/>
            <person name="Schmutz J."/>
            <person name="Larimer F."/>
            <person name="Land M."/>
            <person name="Hauser L."/>
            <person name="Pelletier D.A."/>
            <person name="Kyrpides N."/>
            <person name="Anderson I."/>
            <person name="Oda Y."/>
            <person name="Harwood C.S."/>
            <person name="Richardson P."/>
        </authorList>
    </citation>
    <scope>NUCLEOTIDE SEQUENCE [LARGE SCALE GENOMIC DNA]</scope>
    <source>
        <strain evidence="8">BisB18</strain>
    </source>
</reference>
<gene>
    <name evidence="8" type="ordered locus">RPC_4318</name>
</gene>
<dbReference type="InterPro" id="IPR006242">
    <property type="entry name" value="ModD"/>
</dbReference>
<protein>
    <recommendedName>
        <fullName evidence="2">Putative pyrophosphorylase ModD</fullName>
    </recommendedName>
</protein>
<dbReference type="FunFam" id="3.20.20.70:FF:000030">
    <property type="entry name" value="Nicotinate-nucleotide pyrophosphorylase, carboxylating"/>
    <property type="match status" value="1"/>
</dbReference>
<dbReference type="KEGG" id="rpc:RPC_4318"/>
<comment type="similarity">
    <text evidence="1 5">Belongs to the NadC/ModD family.</text>
</comment>
<dbReference type="InterPro" id="IPR002638">
    <property type="entry name" value="Quinolinate_PRibosylTrfase_C"/>
</dbReference>
<dbReference type="InterPro" id="IPR037128">
    <property type="entry name" value="Quinolinate_PRibosylTase_N_sf"/>
</dbReference>
<sequence>MSHSLSTAASRAELERLLADDVPYGDLTTEALGIGAAFGRMTFSARDPMLLALAEDAAAIIELAGGRVELFAASGTRLAPGAPILAAQGLASALLKGWKVAQTLIEIWSGVASSARDIVDAATAVSPGIVVACTRKNTPGTKRFAVAAVKAGGAVMHRLGLSETLLVFAEHRGFLGDEPLAATAARLRRGAPEKKVVIEVGSVEAGVAAAEAGFDVIQAEKFAPSDIAALLARLAAMPRRPVIAAAGGVNPGNAAAYAQAGADLLVTSAPYLAKPRDVQVRIAPLPR</sequence>
<dbReference type="RefSeq" id="WP_011474722.1">
    <property type="nucleotide sequence ID" value="NC_007925.1"/>
</dbReference>
<dbReference type="EMBL" id="CP000301">
    <property type="protein sequence ID" value="ABD89841.1"/>
    <property type="molecule type" value="Genomic_DNA"/>
</dbReference>
<dbReference type="Pfam" id="PF02749">
    <property type="entry name" value="QRPTase_N"/>
    <property type="match status" value="1"/>
</dbReference>
<dbReference type="GO" id="GO:0005737">
    <property type="term" value="C:cytoplasm"/>
    <property type="evidence" value="ECO:0007669"/>
    <property type="project" value="TreeGrafter"/>
</dbReference>
<dbReference type="InterPro" id="IPR027277">
    <property type="entry name" value="NadC/ModD"/>
</dbReference>
<evidence type="ECO:0000256" key="4">
    <source>
        <dbReference type="ARBA" id="ARBA00022679"/>
    </source>
</evidence>
<dbReference type="Gene3D" id="3.90.1170.20">
    <property type="entry name" value="Quinolinate phosphoribosyl transferase, N-terminal domain"/>
    <property type="match status" value="1"/>
</dbReference>
<dbReference type="GO" id="GO:0009435">
    <property type="term" value="P:NAD+ biosynthetic process"/>
    <property type="evidence" value="ECO:0007669"/>
    <property type="project" value="InterPro"/>
</dbReference>
<proteinExistence type="inferred from homology"/>
<evidence type="ECO:0000256" key="1">
    <source>
        <dbReference type="ARBA" id="ARBA00009400"/>
    </source>
</evidence>
<dbReference type="PIRSF" id="PIRSF006250">
    <property type="entry name" value="NadC_ModD"/>
    <property type="match status" value="1"/>
</dbReference>
<dbReference type="STRING" id="316056.RPC_4318"/>
<dbReference type="InterPro" id="IPR036068">
    <property type="entry name" value="Nicotinate_pribotase-like_C"/>
</dbReference>
<dbReference type="AlphaFoldDB" id="Q20YE5"/>
<evidence type="ECO:0000313" key="8">
    <source>
        <dbReference type="EMBL" id="ABD89841.1"/>
    </source>
</evidence>
<dbReference type="PANTHER" id="PTHR32179:SF4">
    <property type="entry name" value="PYROPHOSPHORYLASE MODD-RELATED"/>
    <property type="match status" value="1"/>
</dbReference>
<dbReference type="PANTHER" id="PTHR32179">
    <property type="entry name" value="NICOTINATE-NUCLEOTIDE PYROPHOSPHORYLASE [CARBOXYLATING]"/>
    <property type="match status" value="1"/>
</dbReference>
<keyword evidence="4 5" id="KW-0808">Transferase</keyword>
<feature type="domain" description="Quinolinate phosphoribosyl transferase N-terminal" evidence="7">
    <location>
        <begin position="26"/>
        <end position="107"/>
    </location>
</feature>